<dbReference type="SUPFAM" id="SSF53474">
    <property type="entry name" value="alpha/beta-Hydrolases"/>
    <property type="match status" value="1"/>
</dbReference>
<evidence type="ECO:0000256" key="2">
    <source>
        <dbReference type="SAM" id="SignalP"/>
    </source>
</evidence>
<dbReference type="GO" id="GO:0008239">
    <property type="term" value="F:dipeptidyl-peptidase activity"/>
    <property type="evidence" value="ECO:0007669"/>
    <property type="project" value="InterPro"/>
</dbReference>
<organism evidence="4 5">
    <name type="scientific">Sphingomonas aurantiaca</name>
    <dbReference type="NCBI Taxonomy" id="185949"/>
    <lineage>
        <taxon>Bacteria</taxon>
        <taxon>Pseudomonadati</taxon>
        <taxon>Pseudomonadota</taxon>
        <taxon>Alphaproteobacteria</taxon>
        <taxon>Sphingomonadales</taxon>
        <taxon>Sphingomonadaceae</taxon>
        <taxon>Sphingomonas</taxon>
    </lineage>
</organism>
<dbReference type="Pfam" id="PF02129">
    <property type="entry name" value="Peptidase_S15"/>
    <property type="match status" value="1"/>
</dbReference>
<evidence type="ECO:0000313" key="4">
    <source>
        <dbReference type="EMBL" id="VVT23395.1"/>
    </source>
</evidence>
<dbReference type="Pfam" id="PF08530">
    <property type="entry name" value="PepX_C"/>
    <property type="match status" value="1"/>
</dbReference>
<feature type="signal peptide" evidence="2">
    <location>
        <begin position="1"/>
        <end position="26"/>
    </location>
</feature>
<sequence>MTMRFKAFTTITLALLATSAPSIVGAQKEKAPPPGGDIPAKFVPANASFDFDRREVDIPMRDGVTLHAVIVQRKGLTDAPILLQRTPYNADSVASRSSSSSGAMNLRASDAMFFDAGYIRVFEDVRGKNGSNGAYINERPLIGPLNRTKVDHSTDAYDTIDWLVKNLKTSNGRVGIIGGSYDGMMAAMALVNPHPALKASVPINPVINTWKGDDDFHGGAFRQIGYDYYYSQDAAKGEAGDLWRDAYDDYDTFLRAGSASDFVKSRGLEQLPFVNRMHDHPTYDAFWQGQALETILPKQPQTVQTLWVASQWDQEDIYGAVAAYEAVSKVDPNHVNHLALGPWAHGGANGDGSTLGAIRFDADTALWFRKNVLLPFLDGALKTGATPAPLAPVTAFQTGTNQWQTLAGWPSSTATQKLYFQPASGLAPTAPVQDGHDDYISDPAKPIPYRLRPIRPTYATGSTWRQWLVDDQRPFSDRTDVLTYQTPPLTSAVAIAGAPVADLIASTTGTDGDFVVKLIDVYPAEYSDKPDMGGYQLAVSMDILRGRYRDGFDKPTPIVAGQPTHFRVVLPNASHVFLPGHRIMVQVQSSWFPLYDRNPQTYVANIFDAKPADYRKATISVFHAPTQASAIELPIAAAK</sequence>
<dbReference type="Proteomes" id="UP000326857">
    <property type="component" value="Unassembled WGS sequence"/>
</dbReference>
<protein>
    <submittedName>
        <fullName evidence="4">Glutaryl-7-ACA acylase</fullName>
    </submittedName>
</protein>
<name>A0A5E7ZWC3_9SPHN</name>
<dbReference type="NCBIfam" id="TIGR00976">
    <property type="entry name" value="CocE_NonD"/>
    <property type="match status" value="1"/>
</dbReference>
<reference evidence="4 5" key="1">
    <citation type="submission" date="2019-09" db="EMBL/GenBank/DDBJ databases">
        <authorList>
            <person name="Dittami M. S."/>
        </authorList>
    </citation>
    <scope>NUCLEOTIDE SEQUENCE [LARGE SCALE GENOMIC DNA]</scope>
    <source>
        <strain evidence="4">SPHINGO391</strain>
    </source>
</reference>
<feature type="domain" description="Xaa-Pro dipeptidyl-peptidase C-terminal" evidence="3">
    <location>
        <begin position="374"/>
        <end position="632"/>
    </location>
</feature>
<evidence type="ECO:0000313" key="5">
    <source>
        <dbReference type="Proteomes" id="UP000326857"/>
    </source>
</evidence>
<dbReference type="InterPro" id="IPR013736">
    <property type="entry name" value="Xaa-Pro_dipept_C"/>
</dbReference>
<feature type="chain" id="PRO_5022696734" evidence="2">
    <location>
        <begin position="27"/>
        <end position="639"/>
    </location>
</feature>
<dbReference type="InterPro" id="IPR029058">
    <property type="entry name" value="AB_hydrolase_fold"/>
</dbReference>
<evidence type="ECO:0000259" key="3">
    <source>
        <dbReference type="SMART" id="SM00939"/>
    </source>
</evidence>
<dbReference type="InterPro" id="IPR000383">
    <property type="entry name" value="Xaa-Pro-like_dom"/>
</dbReference>
<keyword evidence="2" id="KW-0732">Signal</keyword>
<dbReference type="InterPro" id="IPR005674">
    <property type="entry name" value="CocE/Ser_esterase"/>
</dbReference>
<accession>A0A5E7ZWC3</accession>
<dbReference type="Gene3D" id="3.40.50.1820">
    <property type="entry name" value="alpha/beta hydrolase"/>
    <property type="match status" value="1"/>
</dbReference>
<dbReference type="AlphaFoldDB" id="A0A5E7ZWC3"/>
<evidence type="ECO:0000256" key="1">
    <source>
        <dbReference type="ARBA" id="ARBA00022801"/>
    </source>
</evidence>
<dbReference type="InterPro" id="IPR008979">
    <property type="entry name" value="Galactose-bd-like_sf"/>
</dbReference>
<proteinExistence type="predicted"/>
<keyword evidence="1" id="KW-0378">Hydrolase</keyword>
<dbReference type="Gene3D" id="2.60.120.260">
    <property type="entry name" value="Galactose-binding domain-like"/>
    <property type="match status" value="1"/>
</dbReference>
<dbReference type="EMBL" id="CABVLI010000042">
    <property type="protein sequence ID" value="VVT23395.1"/>
    <property type="molecule type" value="Genomic_DNA"/>
</dbReference>
<gene>
    <name evidence="4" type="ORF">SPHINGO391_470486</name>
</gene>
<dbReference type="SMART" id="SM00939">
    <property type="entry name" value="PepX_C"/>
    <property type="match status" value="1"/>
</dbReference>
<dbReference type="SUPFAM" id="SSF49785">
    <property type="entry name" value="Galactose-binding domain-like"/>
    <property type="match status" value="1"/>
</dbReference>
<dbReference type="Gene3D" id="1.10.3020.10">
    <property type="entry name" value="alpha-amino acid ester hydrolase ( Helical cap domain)"/>
    <property type="match status" value="1"/>
</dbReference>